<evidence type="ECO:0000256" key="6">
    <source>
        <dbReference type="SAM" id="Phobius"/>
    </source>
</evidence>
<name>A0A327Y7N1_9BACL</name>
<gene>
    <name evidence="7" type="ORF">B0I26_11466</name>
</gene>
<dbReference type="PROSITE" id="PS00428">
    <property type="entry name" value="FTSW_RODA_SPOVE"/>
    <property type="match status" value="1"/>
</dbReference>
<evidence type="ECO:0000256" key="4">
    <source>
        <dbReference type="ARBA" id="ARBA00022989"/>
    </source>
</evidence>
<accession>A0A327Y7N1</accession>
<keyword evidence="8" id="KW-1185">Reference proteome</keyword>
<dbReference type="OrthoDB" id="9768187at2"/>
<feature type="transmembrane region" description="Helical" evidence="6">
    <location>
        <begin position="195"/>
        <end position="215"/>
    </location>
</feature>
<dbReference type="InterPro" id="IPR001182">
    <property type="entry name" value="FtsW/RodA"/>
</dbReference>
<dbReference type="GO" id="GO:0015648">
    <property type="term" value="F:lipid-linked peptidoglycan transporter activity"/>
    <property type="evidence" value="ECO:0007669"/>
    <property type="project" value="TreeGrafter"/>
</dbReference>
<dbReference type="PANTHER" id="PTHR30474:SF1">
    <property type="entry name" value="PEPTIDOGLYCAN GLYCOSYLTRANSFERASE MRDB"/>
    <property type="match status" value="1"/>
</dbReference>
<dbReference type="GO" id="GO:0032153">
    <property type="term" value="C:cell division site"/>
    <property type="evidence" value="ECO:0007669"/>
    <property type="project" value="TreeGrafter"/>
</dbReference>
<evidence type="ECO:0000256" key="3">
    <source>
        <dbReference type="ARBA" id="ARBA00022960"/>
    </source>
</evidence>
<keyword evidence="4 6" id="KW-1133">Transmembrane helix</keyword>
<dbReference type="RefSeq" id="WP_111646034.1">
    <property type="nucleotide sequence ID" value="NZ_QLMH01000014.1"/>
</dbReference>
<evidence type="ECO:0000313" key="8">
    <source>
        <dbReference type="Proteomes" id="UP000248555"/>
    </source>
</evidence>
<keyword evidence="5 6" id="KW-0472">Membrane</keyword>
<feature type="transmembrane region" description="Helical" evidence="6">
    <location>
        <begin position="320"/>
        <end position="338"/>
    </location>
</feature>
<comment type="subcellular location">
    <subcellularLocation>
        <location evidence="1">Membrane</location>
        <topology evidence="1">Multi-pass membrane protein</topology>
    </subcellularLocation>
</comment>
<evidence type="ECO:0000256" key="5">
    <source>
        <dbReference type="ARBA" id="ARBA00023136"/>
    </source>
</evidence>
<feature type="transmembrane region" description="Helical" evidence="6">
    <location>
        <begin position="12"/>
        <end position="30"/>
    </location>
</feature>
<protein>
    <submittedName>
        <fullName evidence="7">Rod shape-determining protein RodA</fullName>
    </submittedName>
</protein>
<dbReference type="GO" id="GO:0051301">
    <property type="term" value="P:cell division"/>
    <property type="evidence" value="ECO:0007669"/>
    <property type="project" value="InterPro"/>
</dbReference>
<dbReference type="Pfam" id="PF01098">
    <property type="entry name" value="FTSW_RODA_SPOVE"/>
    <property type="match status" value="1"/>
</dbReference>
<dbReference type="GO" id="GO:0005886">
    <property type="term" value="C:plasma membrane"/>
    <property type="evidence" value="ECO:0007669"/>
    <property type="project" value="TreeGrafter"/>
</dbReference>
<organism evidence="7 8">
    <name type="scientific">Paranoxybacillus vitaminiphilus</name>
    <dbReference type="NCBI Taxonomy" id="581036"/>
    <lineage>
        <taxon>Bacteria</taxon>
        <taxon>Bacillati</taxon>
        <taxon>Bacillota</taxon>
        <taxon>Bacilli</taxon>
        <taxon>Bacillales</taxon>
        <taxon>Anoxybacillaceae</taxon>
        <taxon>Paranoxybacillus</taxon>
    </lineage>
</organism>
<reference evidence="7 8" key="1">
    <citation type="submission" date="2018-06" db="EMBL/GenBank/DDBJ databases">
        <title>Genomic Encyclopedia of Type Strains, Phase III (KMG-III): the genomes of soil and plant-associated and newly described type strains.</title>
        <authorList>
            <person name="Whitman W."/>
        </authorList>
    </citation>
    <scope>NUCLEOTIDE SEQUENCE [LARGE SCALE GENOMIC DNA]</scope>
    <source>
        <strain evidence="7 8">CGMCC 1.8979</strain>
    </source>
</reference>
<evidence type="ECO:0000256" key="1">
    <source>
        <dbReference type="ARBA" id="ARBA00004141"/>
    </source>
</evidence>
<feature type="transmembrane region" description="Helical" evidence="6">
    <location>
        <begin position="50"/>
        <end position="67"/>
    </location>
</feature>
<dbReference type="Proteomes" id="UP000248555">
    <property type="component" value="Unassembled WGS sequence"/>
</dbReference>
<feature type="transmembrane region" description="Helical" evidence="6">
    <location>
        <begin position="79"/>
        <end position="100"/>
    </location>
</feature>
<dbReference type="InterPro" id="IPR018365">
    <property type="entry name" value="Cell_cycle_FtsW-rel_CS"/>
</dbReference>
<comment type="caution">
    <text evidence="7">The sequence shown here is derived from an EMBL/GenBank/DDBJ whole genome shotgun (WGS) entry which is preliminary data.</text>
</comment>
<evidence type="ECO:0000313" key="7">
    <source>
        <dbReference type="EMBL" id="RAK17060.1"/>
    </source>
</evidence>
<dbReference type="AlphaFoldDB" id="A0A327Y7N1"/>
<feature type="transmembrane region" description="Helical" evidence="6">
    <location>
        <begin position="358"/>
        <end position="378"/>
    </location>
</feature>
<feature type="transmembrane region" description="Helical" evidence="6">
    <location>
        <begin position="172"/>
        <end position="188"/>
    </location>
</feature>
<evidence type="ECO:0000256" key="2">
    <source>
        <dbReference type="ARBA" id="ARBA00022692"/>
    </source>
</evidence>
<proteinExistence type="predicted"/>
<keyword evidence="2 6" id="KW-0812">Transmembrane</keyword>
<feature type="transmembrane region" description="Helical" evidence="6">
    <location>
        <begin position="282"/>
        <end position="308"/>
    </location>
</feature>
<keyword evidence="3" id="KW-0133">Cell shape</keyword>
<dbReference type="EMBL" id="QLMH01000014">
    <property type="protein sequence ID" value="RAK17060.1"/>
    <property type="molecule type" value="Genomic_DNA"/>
</dbReference>
<dbReference type="PANTHER" id="PTHR30474">
    <property type="entry name" value="CELL CYCLE PROTEIN"/>
    <property type="match status" value="1"/>
</dbReference>
<sequence length="392" mass="44141">MENDKTPQQKLDYNLLFILFLMAIISAIAIDSAEPSLPLKLQEVNFAQKQLMWYGVGAFVIAATMIIDYDRFFQIAWYLYGFGMLLLLGLELGVPGTQTIKGATSWYSLGPLGNFQPSELMKIFMIIVLSRIIVNHREKNPNPTIEDDFKLLGKMVLATLPPLLLLMKQPDLGMSMVFTAILGSLILVSGIRWRIIFGIIFSGIVAAATLVFIYFKFPDFFHKYILKEYQLDRFYGWLAPYEYSNEQGFQLIRSLLAIGSGELYGKGYQNLEVYLPEAHTDFIFGVIAEQFGFIGASIVISLFFLLVYRMIHTALESHDLFGSYLCAGVIGMITFQVFQNIGMTIGLLPITGLPLPFISYGGSSLATYMIAIGLVLNVRSRTKKFMFSSEHQ</sequence>
<dbReference type="GO" id="GO:0008360">
    <property type="term" value="P:regulation of cell shape"/>
    <property type="evidence" value="ECO:0007669"/>
    <property type="project" value="UniProtKB-KW"/>
</dbReference>